<name>A0A9J6CEN6_POLVA</name>
<comment type="cofactor">
    <cofactor evidence="1">
        <name>Mg(2+)</name>
        <dbReference type="ChEBI" id="CHEBI:18420"/>
    </cofactor>
</comment>
<dbReference type="SMART" id="SM00922">
    <property type="entry name" value="MR_MLE"/>
    <property type="match status" value="1"/>
</dbReference>
<keyword evidence="3" id="KW-0460">Magnesium</keyword>
<reference evidence="5" key="1">
    <citation type="submission" date="2021-03" db="EMBL/GenBank/DDBJ databases">
        <title>Chromosome level genome of the anhydrobiotic midge Polypedilum vanderplanki.</title>
        <authorList>
            <person name="Yoshida Y."/>
            <person name="Kikawada T."/>
            <person name="Gusev O."/>
        </authorList>
    </citation>
    <scope>NUCLEOTIDE SEQUENCE</scope>
    <source>
        <strain evidence="5">NIAS01</strain>
        <tissue evidence="5">Whole body or cell culture</tissue>
    </source>
</reference>
<dbReference type="SFLD" id="SFLDS00001">
    <property type="entry name" value="Enolase"/>
    <property type="match status" value="1"/>
</dbReference>
<dbReference type="AlphaFoldDB" id="A0A9J6CEN6"/>
<accession>A0A9J6CEN6</accession>
<protein>
    <recommendedName>
        <fullName evidence="4">Mandelate racemase/muconate lactonizing enzyme C-terminal domain-containing protein</fullName>
    </recommendedName>
</protein>
<evidence type="ECO:0000259" key="4">
    <source>
        <dbReference type="SMART" id="SM00922"/>
    </source>
</evidence>
<dbReference type="OrthoDB" id="14161at2759"/>
<dbReference type="Gene3D" id="3.20.20.120">
    <property type="entry name" value="Enolase-like C-terminal domain"/>
    <property type="match status" value="1"/>
</dbReference>
<keyword evidence="2" id="KW-0479">Metal-binding</keyword>
<dbReference type="SUPFAM" id="SSF51604">
    <property type="entry name" value="Enolase C-terminal domain-like"/>
    <property type="match status" value="1"/>
</dbReference>
<proteinExistence type="predicted"/>
<dbReference type="GO" id="GO:0016836">
    <property type="term" value="F:hydro-lyase activity"/>
    <property type="evidence" value="ECO:0007669"/>
    <property type="project" value="TreeGrafter"/>
</dbReference>
<feature type="domain" description="Mandelate racemase/muconate lactonizing enzyme C-terminal" evidence="4">
    <location>
        <begin position="61"/>
        <end position="155"/>
    </location>
</feature>
<evidence type="ECO:0000313" key="6">
    <source>
        <dbReference type="Proteomes" id="UP001107558"/>
    </source>
</evidence>
<dbReference type="InterPro" id="IPR036849">
    <property type="entry name" value="Enolase-like_C_sf"/>
</dbReference>
<dbReference type="InterPro" id="IPR013342">
    <property type="entry name" value="Mandelate_racemase_C"/>
</dbReference>
<keyword evidence="6" id="KW-1185">Reference proteome</keyword>
<evidence type="ECO:0000256" key="2">
    <source>
        <dbReference type="ARBA" id="ARBA00022723"/>
    </source>
</evidence>
<evidence type="ECO:0000313" key="5">
    <source>
        <dbReference type="EMBL" id="KAG5680383.1"/>
    </source>
</evidence>
<organism evidence="5 6">
    <name type="scientific">Polypedilum vanderplanki</name>
    <name type="common">Sleeping chironomid midge</name>
    <dbReference type="NCBI Taxonomy" id="319348"/>
    <lineage>
        <taxon>Eukaryota</taxon>
        <taxon>Metazoa</taxon>
        <taxon>Ecdysozoa</taxon>
        <taxon>Arthropoda</taxon>
        <taxon>Hexapoda</taxon>
        <taxon>Insecta</taxon>
        <taxon>Pterygota</taxon>
        <taxon>Neoptera</taxon>
        <taxon>Endopterygota</taxon>
        <taxon>Diptera</taxon>
        <taxon>Nematocera</taxon>
        <taxon>Chironomoidea</taxon>
        <taxon>Chironomidae</taxon>
        <taxon>Chironominae</taxon>
        <taxon>Polypedilum</taxon>
        <taxon>Polypedilum</taxon>
    </lineage>
</organism>
<evidence type="ECO:0000256" key="3">
    <source>
        <dbReference type="ARBA" id="ARBA00022842"/>
    </source>
</evidence>
<dbReference type="InterPro" id="IPR029065">
    <property type="entry name" value="Enolase_C-like"/>
</dbReference>
<dbReference type="InterPro" id="IPR046945">
    <property type="entry name" value="RHMD-like"/>
</dbReference>
<dbReference type="Proteomes" id="UP001107558">
    <property type="component" value="Chromosome 1"/>
</dbReference>
<sequence>MMRKFLVSLIDFRYCTDVLTKQEAIDLLKKSSFGKEEREKDLLKNGYRSYTTAVGWLNYNDEKMIALCDKYLAKNFNAFKIKIGQDLKRDIERCRMMRKRIGEDKVLMVDSNQIFDVQEAIDWITALKDFNILWFEEPTSPDDVLGHKKIAEAIKEFGIGVASGEMICNRVIFKQFMQVGAFKFCQVDSARIGGVSELLIVYLMAKKMNVNVTPHAGGVGLSEMIQHLQFWDYICVSGTKEGRYIEYVDQSHDYFVDGVVVENAHYQAKMVPGFNTQFTDECIENYAYPHGKKWQELFDANIFPRPAK</sequence>
<dbReference type="PANTHER" id="PTHR13794">
    <property type="entry name" value="ENOLASE SUPERFAMILY, MANDELATE RACEMASE"/>
    <property type="match status" value="1"/>
</dbReference>
<evidence type="ECO:0000256" key="1">
    <source>
        <dbReference type="ARBA" id="ARBA00001946"/>
    </source>
</evidence>
<dbReference type="GO" id="GO:0016052">
    <property type="term" value="P:carbohydrate catabolic process"/>
    <property type="evidence" value="ECO:0007669"/>
    <property type="project" value="TreeGrafter"/>
</dbReference>
<dbReference type="PANTHER" id="PTHR13794:SF58">
    <property type="entry name" value="MITOCHONDRIAL ENOLASE SUPERFAMILY MEMBER 1"/>
    <property type="match status" value="1"/>
</dbReference>
<dbReference type="Pfam" id="PF13378">
    <property type="entry name" value="MR_MLE_C"/>
    <property type="match status" value="1"/>
</dbReference>
<gene>
    <name evidence="5" type="ORF">PVAND_009892</name>
</gene>
<comment type="caution">
    <text evidence="5">The sequence shown here is derived from an EMBL/GenBank/DDBJ whole genome shotgun (WGS) entry which is preliminary data.</text>
</comment>
<dbReference type="EMBL" id="JADBJN010000001">
    <property type="protein sequence ID" value="KAG5680383.1"/>
    <property type="molecule type" value="Genomic_DNA"/>
</dbReference>
<dbReference type="GO" id="GO:0000287">
    <property type="term" value="F:magnesium ion binding"/>
    <property type="evidence" value="ECO:0007669"/>
    <property type="project" value="TreeGrafter"/>
</dbReference>